<feature type="region of interest" description="Disordered" evidence="1">
    <location>
        <begin position="69"/>
        <end position="153"/>
    </location>
</feature>
<organism evidence="2">
    <name type="scientific">Ixodes ricinus</name>
    <name type="common">Common tick</name>
    <name type="synonym">Acarus ricinus</name>
    <dbReference type="NCBI Taxonomy" id="34613"/>
    <lineage>
        <taxon>Eukaryota</taxon>
        <taxon>Metazoa</taxon>
        <taxon>Ecdysozoa</taxon>
        <taxon>Arthropoda</taxon>
        <taxon>Chelicerata</taxon>
        <taxon>Arachnida</taxon>
        <taxon>Acari</taxon>
        <taxon>Parasitiformes</taxon>
        <taxon>Ixodida</taxon>
        <taxon>Ixodoidea</taxon>
        <taxon>Ixodidae</taxon>
        <taxon>Ixodinae</taxon>
        <taxon>Ixodes</taxon>
    </lineage>
</organism>
<accession>A0A147BAG5</accession>
<evidence type="ECO:0000256" key="1">
    <source>
        <dbReference type="SAM" id="MobiDB-lite"/>
    </source>
</evidence>
<evidence type="ECO:0000313" key="2">
    <source>
        <dbReference type="EMBL" id="JAR87751.1"/>
    </source>
</evidence>
<protein>
    <submittedName>
        <fullName evidence="2">Putative nematode cuticle collagen domain protein</fullName>
    </submittedName>
</protein>
<dbReference type="AlphaFoldDB" id="A0A147BAG5"/>
<dbReference type="GO" id="GO:0005581">
    <property type="term" value="C:collagen trimer"/>
    <property type="evidence" value="ECO:0007669"/>
    <property type="project" value="UniProtKB-KW"/>
</dbReference>
<feature type="region of interest" description="Disordered" evidence="1">
    <location>
        <begin position="29"/>
        <end position="50"/>
    </location>
</feature>
<proteinExistence type="predicted"/>
<name>A0A147BAG5_IXORI</name>
<keyword evidence="2" id="KW-0176">Collagen</keyword>
<reference evidence="2" key="1">
    <citation type="journal article" date="2018" name="PLoS Negl. Trop. Dis.">
        <title>Sialome diversity of ticks revealed by RNAseq of single tick salivary glands.</title>
        <authorList>
            <person name="Perner J."/>
            <person name="Kropackova S."/>
            <person name="Kopacek P."/>
            <person name="Ribeiro J.M."/>
        </authorList>
    </citation>
    <scope>NUCLEOTIDE SEQUENCE</scope>
    <source>
        <strain evidence="2">Siblings of single egg batch collected in Ceske Budejovice</strain>
        <tissue evidence="2">Salivary glands</tissue>
    </source>
</reference>
<sequence length="153" mass="15081">MCPSPGAAALPAGLCAGTAQRILRRPALGTSSAGHAPATPTGPAGFCPQRAPDCTLPARPGCCGAGCSGRPPGIPGKSGDRPHRGWTSQTAQPAVASGGHPRSGPGRCPHLLVSSGSRPLSPPCVVQAAGPRAPGSPRRGLVTTSPGNPRRRA</sequence>
<feature type="compositionally biased region" description="Low complexity" evidence="1">
    <location>
        <begin position="33"/>
        <end position="45"/>
    </location>
</feature>
<dbReference type="EMBL" id="GEGO01007653">
    <property type="protein sequence ID" value="JAR87751.1"/>
    <property type="molecule type" value="Transcribed_RNA"/>
</dbReference>